<organism evidence="4 5">
    <name type="scientific">Chryseobacterium edaphi</name>
    <dbReference type="NCBI Taxonomy" id="2976532"/>
    <lineage>
        <taxon>Bacteria</taxon>
        <taxon>Pseudomonadati</taxon>
        <taxon>Bacteroidota</taxon>
        <taxon>Flavobacteriia</taxon>
        <taxon>Flavobacteriales</taxon>
        <taxon>Weeksellaceae</taxon>
        <taxon>Chryseobacterium group</taxon>
        <taxon>Chryseobacterium</taxon>
    </lineage>
</organism>
<evidence type="ECO:0000256" key="2">
    <source>
        <dbReference type="ARBA" id="ARBA00022679"/>
    </source>
</evidence>
<protein>
    <submittedName>
        <fullName evidence="4">L-histidine N(Alpha)-methyltransferase</fullName>
    </submittedName>
</protein>
<dbReference type="Pfam" id="PF10017">
    <property type="entry name" value="Methyltransf_33"/>
    <property type="match status" value="1"/>
</dbReference>
<dbReference type="Proteomes" id="UP001208649">
    <property type="component" value="Unassembled WGS sequence"/>
</dbReference>
<dbReference type="EMBL" id="JAOTEM010000008">
    <property type="protein sequence ID" value="MCU7619295.1"/>
    <property type="molecule type" value="Genomic_DNA"/>
</dbReference>
<dbReference type="InterPro" id="IPR029063">
    <property type="entry name" value="SAM-dependent_MTases_sf"/>
</dbReference>
<dbReference type="RefSeq" id="WP_263004847.1">
    <property type="nucleotide sequence ID" value="NZ_JAOTEM010000008.1"/>
</dbReference>
<keyword evidence="5" id="KW-1185">Reference proteome</keyword>
<feature type="domain" description="Histidine-specific methyltransferase SAM-dependent" evidence="3">
    <location>
        <begin position="21"/>
        <end position="327"/>
    </location>
</feature>
<evidence type="ECO:0000259" key="3">
    <source>
        <dbReference type="Pfam" id="PF10017"/>
    </source>
</evidence>
<dbReference type="Gene3D" id="3.40.50.150">
    <property type="entry name" value="Vaccinia Virus protein VP39"/>
    <property type="match status" value="1"/>
</dbReference>
<evidence type="ECO:0000256" key="1">
    <source>
        <dbReference type="ARBA" id="ARBA00022603"/>
    </source>
</evidence>
<dbReference type="InterPro" id="IPR051128">
    <property type="entry name" value="EgtD_Methyltrsf_superfamily"/>
</dbReference>
<dbReference type="SUPFAM" id="SSF53335">
    <property type="entry name" value="S-adenosyl-L-methionine-dependent methyltransferases"/>
    <property type="match status" value="1"/>
</dbReference>
<dbReference type="InterPro" id="IPR019257">
    <property type="entry name" value="MeTrfase_dom"/>
</dbReference>
<dbReference type="PANTHER" id="PTHR43397:SF1">
    <property type="entry name" value="ERGOTHIONEINE BIOSYNTHESIS PROTEIN 1"/>
    <property type="match status" value="1"/>
</dbReference>
<dbReference type="PIRSF" id="PIRSF018005">
    <property type="entry name" value="UCP018005"/>
    <property type="match status" value="1"/>
</dbReference>
<dbReference type="InterPro" id="IPR017804">
    <property type="entry name" value="MeTrfase_EgtD-like"/>
</dbReference>
<evidence type="ECO:0000313" key="5">
    <source>
        <dbReference type="Proteomes" id="UP001208649"/>
    </source>
</evidence>
<keyword evidence="1" id="KW-0489">Methyltransferase</keyword>
<dbReference type="PANTHER" id="PTHR43397">
    <property type="entry name" value="ERGOTHIONEINE BIOSYNTHESIS PROTEIN 1"/>
    <property type="match status" value="1"/>
</dbReference>
<comment type="caution">
    <text evidence="4">The sequence shown here is derived from an EMBL/GenBank/DDBJ whole genome shotgun (WGS) entry which is preliminary data.</text>
</comment>
<gene>
    <name evidence="4" type="ORF">NZ698_19110</name>
</gene>
<name>A0ABT2WFC6_9FLAO</name>
<proteinExistence type="predicted"/>
<accession>A0ABT2WFC6</accession>
<keyword evidence="2" id="KW-0808">Transferase</keyword>
<sequence length="329" mass="37340">MNVQVDTDSQIENDQTNVVKFRSDVLNGLKNNPKKLSSKYFYDKIGDHLFQEIMAMPEYYLTKCELDIFKNKTENLTGLIASENEPFDLIELGAGDAMKSTFLLKYLVEKGKDFTYMPIDISGNILSILNEKLNIEIPNLEITSLEGDYFDMLDKAASMSSRKKVVLFLGSNIGNMNKDEAESFCLELNKNVNSGDVVLIGFDLKKNPHVILSAYNDQSGTTAAFNLNLLSRINRELNANFEVENFQHYQTYDPVSGDCRSYLVSLKDQKVLIENEVISFKENELIDMEVSRKFSESGIVELAEKSGFKVVGEIKDSKNWFVDSVWEVI</sequence>
<evidence type="ECO:0000313" key="4">
    <source>
        <dbReference type="EMBL" id="MCU7619295.1"/>
    </source>
</evidence>
<reference evidence="5" key="1">
    <citation type="submission" date="2023-07" db="EMBL/GenBank/DDBJ databases">
        <title>Chryseobacterium sp. strain PBS4-4 Genome sequencing and assembly.</title>
        <authorList>
            <person name="Jung Y."/>
        </authorList>
    </citation>
    <scope>NUCLEOTIDE SEQUENCE [LARGE SCALE GENOMIC DNA]</scope>
    <source>
        <strain evidence="5">PBS4-4</strain>
    </source>
</reference>